<sequence>MKKIFLIIFFISFKIFSQENVEMPVFPNCEQNDNPKDCFLTSIAEQLVKDTDFLLANDYDEENYLENIEETENPNETDTEKVMCYFTIDYQGKTKKVRIQGNINRDTRKKFRDNLKELPIMKPGTLNGEPVDIPFALPVFVVLY</sequence>
<protein>
    <recommendedName>
        <fullName evidence="3">TonB C-terminal domain-containing protein</fullName>
    </recommendedName>
</protein>
<proteinExistence type="predicted"/>
<reference evidence="2" key="1">
    <citation type="journal article" date="2019" name="Int. J. Syst. Evol. Microbiol.">
        <title>The Global Catalogue of Microorganisms (GCM) 10K type strain sequencing project: providing services to taxonomists for standard genome sequencing and annotation.</title>
        <authorList>
            <consortium name="The Broad Institute Genomics Platform"/>
            <consortium name="The Broad Institute Genome Sequencing Center for Infectious Disease"/>
            <person name="Wu L."/>
            <person name="Ma J."/>
        </authorList>
    </citation>
    <scope>NUCLEOTIDE SEQUENCE [LARGE SCALE GENOMIC DNA]</scope>
    <source>
        <strain evidence="2">JCM 17111</strain>
    </source>
</reference>
<keyword evidence="2" id="KW-1185">Reference proteome</keyword>
<accession>A0ABP6YBU5</accession>
<evidence type="ECO:0008006" key="3">
    <source>
        <dbReference type="Google" id="ProtNLM"/>
    </source>
</evidence>
<gene>
    <name evidence="1" type="ORF">GCM10022395_30720</name>
</gene>
<dbReference type="Proteomes" id="UP001500954">
    <property type="component" value="Unassembled WGS sequence"/>
</dbReference>
<name>A0ABP6YBU5_9FLAO</name>
<comment type="caution">
    <text evidence="1">The sequence shown here is derived from an EMBL/GenBank/DDBJ whole genome shotgun (WGS) entry which is preliminary data.</text>
</comment>
<dbReference type="RefSeq" id="WP_345007302.1">
    <property type="nucleotide sequence ID" value="NZ_BAABCY010000082.1"/>
</dbReference>
<evidence type="ECO:0000313" key="2">
    <source>
        <dbReference type="Proteomes" id="UP001500954"/>
    </source>
</evidence>
<organism evidence="1 2">
    <name type="scientific">Snuella lapsa</name>
    <dbReference type="NCBI Taxonomy" id="870481"/>
    <lineage>
        <taxon>Bacteria</taxon>
        <taxon>Pseudomonadati</taxon>
        <taxon>Bacteroidota</taxon>
        <taxon>Flavobacteriia</taxon>
        <taxon>Flavobacteriales</taxon>
        <taxon>Flavobacteriaceae</taxon>
        <taxon>Snuella</taxon>
    </lineage>
</organism>
<dbReference type="EMBL" id="BAABCY010000082">
    <property type="protein sequence ID" value="GAA3580013.1"/>
    <property type="molecule type" value="Genomic_DNA"/>
</dbReference>
<evidence type="ECO:0000313" key="1">
    <source>
        <dbReference type="EMBL" id="GAA3580013.1"/>
    </source>
</evidence>